<feature type="compositionally biased region" description="Gly residues" evidence="5">
    <location>
        <begin position="68"/>
        <end position="84"/>
    </location>
</feature>
<evidence type="ECO:0000256" key="1">
    <source>
        <dbReference type="ARBA" id="ARBA00004167"/>
    </source>
</evidence>
<feature type="compositionally biased region" description="Basic and acidic residues" evidence="5">
    <location>
        <begin position="291"/>
        <end position="300"/>
    </location>
</feature>
<dbReference type="InterPro" id="IPR007343">
    <property type="entry name" value="Uncharacterised_pept_Zn_put"/>
</dbReference>
<dbReference type="Pfam" id="PF04228">
    <property type="entry name" value="Zn_peptidase"/>
    <property type="match status" value="1"/>
</dbReference>
<organism evidence="7 8">
    <name type="scientific">Marinitenerispora sediminis</name>
    <dbReference type="NCBI Taxonomy" id="1931232"/>
    <lineage>
        <taxon>Bacteria</taxon>
        <taxon>Bacillati</taxon>
        <taxon>Actinomycetota</taxon>
        <taxon>Actinomycetes</taxon>
        <taxon>Streptosporangiales</taxon>
        <taxon>Nocardiopsidaceae</taxon>
        <taxon>Marinitenerispora</taxon>
    </lineage>
</organism>
<keyword evidence="8" id="KW-1185">Reference proteome</keyword>
<dbReference type="Proteomes" id="UP000253318">
    <property type="component" value="Unassembled WGS sequence"/>
</dbReference>
<feature type="transmembrane region" description="Helical" evidence="6">
    <location>
        <begin position="33"/>
        <end position="60"/>
    </location>
</feature>
<feature type="region of interest" description="Disordered" evidence="5">
    <location>
        <begin position="67"/>
        <end position="96"/>
    </location>
</feature>
<gene>
    <name evidence="7" type="ORF">DEF24_08000</name>
</gene>
<keyword evidence="2 6" id="KW-0812">Transmembrane</keyword>
<dbReference type="PANTHER" id="PTHR30168">
    <property type="entry name" value="PUTATIVE MEMBRANE PROTEIN YPFJ"/>
    <property type="match status" value="1"/>
</dbReference>
<name>A0A368T7L4_9ACTN</name>
<evidence type="ECO:0000256" key="3">
    <source>
        <dbReference type="ARBA" id="ARBA00022989"/>
    </source>
</evidence>
<evidence type="ECO:0000256" key="5">
    <source>
        <dbReference type="SAM" id="MobiDB-lite"/>
    </source>
</evidence>
<dbReference type="PANTHER" id="PTHR30168:SF0">
    <property type="entry name" value="INNER MEMBRANE PROTEIN"/>
    <property type="match status" value="1"/>
</dbReference>
<dbReference type="AlphaFoldDB" id="A0A368T7L4"/>
<dbReference type="EMBL" id="QEIN01000047">
    <property type="protein sequence ID" value="RCV60084.1"/>
    <property type="molecule type" value="Genomic_DNA"/>
</dbReference>
<evidence type="ECO:0000256" key="6">
    <source>
        <dbReference type="SAM" id="Phobius"/>
    </source>
</evidence>
<dbReference type="GO" id="GO:0016020">
    <property type="term" value="C:membrane"/>
    <property type="evidence" value="ECO:0007669"/>
    <property type="project" value="UniProtKB-SubCell"/>
</dbReference>
<dbReference type="RefSeq" id="WP_114398297.1">
    <property type="nucleotide sequence ID" value="NZ_QEIM01000066.1"/>
</dbReference>
<feature type="region of interest" description="Disordered" evidence="5">
    <location>
        <begin position="291"/>
        <end position="316"/>
    </location>
</feature>
<proteinExistence type="predicted"/>
<feature type="region of interest" description="Disordered" evidence="5">
    <location>
        <begin position="1"/>
        <end position="21"/>
    </location>
</feature>
<keyword evidence="3 6" id="KW-1133">Transmembrane helix</keyword>
<accession>A0A368T7L4</accession>
<protein>
    <submittedName>
        <fullName evidence="7">Peptidase</fullName>
    </submittedName>
</protein>
<reference evidence="7 8" key="1">
    <citation type="submission" date="2018-04" db="EMBL/GenBank/DDBJ databases">
        <title>Novel actinobacteria from marine sediment.</title>
        <authorList>
            <person name="Ng Z.Y."/>
            <person name="Tan G.Y.A."/>
        </authorList>
    </citation>
    <scope>NUCLEOTIDE SEQUENCE [LARGE SCALE GENOMIC DNA]</scope>
    <source>
        <strain evidence="7 8">TPS81</strain>
    </source>
</reference>
<evidence type="ECO:0000256" key="2">
    <source>
        <dbReference type="ARBA" id="ARBA00022692"/>
    </source>
</evidence>
<sequence length="334" mass="35552">MVERGGVTSSTGRGPGQTVYELPKYARKPRQRLGVGVLSVLATGLAAVGFAGFVSISAILDEADGQADPGGAGGVRPAGAGTGEPGTAESDAAEAVRTEGDVLGDNPLYHSGEMARVDCPAPRLDAYDNASMEAFLHKVTDCLDDGWSEQFGDSGMGFEAPNRIYWYASGQSPCGRYPVEGTAAFYCRANKGLYLGVDDIVANSADSGESETYTFLLSHEYAHHVQGEAGILDYYHAARGSADDAEQRDAWTRRSELQANCLGGAFVGSIADSFPIGGDEHANILEDAERRSDYDAEQRTHGSPANGRLWTDHGMDRRDPAACNTWQAREDLVE</sequence>
<evidence type="ECO:0000313" key="8">
    <source>
        <dbReference type="Proteomes" id="UP000253318"/>
    </source>
</evidence>
<dbReference type="OrthoDB" id="9774900at2"/>
<keyword evidence="4 6" id="KW-0472">Membrane</keyword>
<evidence type="ECO:0000256" key="4">
    <source>
        <dbReference type="ARBA" id="ARBA00023136"/>
    </source>
</evidence>
<comment type="caution">
    <text evidence="7">The sequence shown here is derived from an EMBL/GenBank/DDBJ whole genome shotgun (WGS) entry which is preliminary data.</text>
</comment>
<comment type="subcellular location">
    <subcellularLocation>
        <location evidence="1">Membrane</location>
        <topology evidence="1">Single-pass membrane protein</topology>
    </subcellularLocation>
</comment>
<evidence type="ECO:0000313" key="7">
    <source>
        <dbReference type="EMBL" id="RCV60084.1"/>
    </source>
</evidence>